<protein>
    <submittedName>
        <fullName evidence="2">Uncharacterized protein</fullName>
    </submittedName>
</protein>
<keyword evidence="1" id="KW-0472">Membrane</keyword>
<feature type="transmembrane region" description="Helical" evidence="1">
    <location>
        <begin position="132"/>
        <end position="155"/>
    </location>
</feature>
<reference evidence="2 3" key="1">
    <citation type="submission" date="2020-02" db="EMBL/GenBank/DDBJ databases">
        <title>A chromosome-scale genome assembly of the black bullhead catfish (Ameiurus melas).</title>
        <authorList>
            <person name="Wen M."/>
            <person name="Zham M."/>
            <person name="Cabau C."/>
            <person name="Klopp C."/>
            <person name="Donnadieu C."/>
            <person name="Roques C."/>
            <person name="Bouchez O."/>
            <person name="Lampietro C."/>
            <person name="Jouanno E."/>
            <person name="Herpin A."/>
            <person name="Louis A."/>
            <person name="Berthelot C."/>
            <person name="Parey E."/>
            <person name="Roest-Crollius H."/>
            <person name="Braasch I."/>
            <person name="Postlethwait J."/>
            <person name="Robinson-Rechavi M."/>
            <person name="Echchiki A."/>
            <person name="Begum T."/>
            <person name="Montfort J."/>
            <person name="Schartl M."/>
            <person name="Bobe J."/>
            <person name="Guiguen Y."/>
        </authorList>
    </citation>
    <scope>NUCLEOTIDE SEQUENCE [LARGE SCALE GENOMIC DNA]</scope>
    <source>
        <strain evidence="2">M_S1</strain>
        <tissue evidence="2">Blood</tissue>
    </source>
</reference>
<dbReference type="EMBL" id="JAAGNN010000021">
    <property type="protein sequence ID" value="KAF4075570.1"/>
    <property type="molecule type" value="Genomic_DNA"/>
</dbReference>
<name>A0A7J5ZYF1_AMEME</name>
<keyword evidence="3" id="KW-1185">Reference proteome</keyword>
<accession>A0A7J5ZYF1</accession>
<keyword evidence="1" id="KW-1133">Transmembrane helix</keyword>
<evidence type="ECO:0000256" key="1">
    <source>
        <dbReference type="SAM" id="Phobius"/>
    </source>
</evidence>
<dbReference type="Gene3D" id="2.60.40.1530">
    <property type="entry name" value="ntegrin, alpha v. Chain A, domain 4"/>
    <property type="match status" value="1"/>
</dbReference>
<gene>
    <name evidence="2" type="ORF">AMELA_G00235840</name>
</gene>
<keyword evidence="1" id="KW-0812">Transmembrane</keyword>
<proteinExistence type="predicted"/>
<dbReference type="Proteomes" id="UP000593565">
    <property type="component" value="Unassembled WGS sequence"/>
</dbReference>
<sequence length="181" mass="20299">MPSQTGVHLLDLHNPTITVSQNATSCNITQPGKHADCPFNPCVNFMCQSFSLDPDSTVQFELNTFITFPNRQQYTGKWSFSDKMEDDFFVFAQVNFDKKRYHQISSDRENDTSRLHHAKISVKTQLIIPTEMIMIIGTGVGGGLLILIVIFILLWKVRANQSSAAVMAVSYSSYSVLRTSA</sequence>
<organism evidence="2 3">
    <name type="scientific">Ameiurus melas</name>
    <name type="common">Black bullhead</name>
    <name type="synonym">Silurus melas</name>
    <dbReference type="NCBI Taxonomy" id="219545"/>
    <lineage>
        <taxon>Eukaryota</taxon>
        <taxon>Metazoa</taxon>
        <taxon>Chordata</taxon>
        <taxon>Craniata</taxon>
        <taxon>Vertebrata</taxon>
        <taxon>Euteleostomi</taxon>
        <taxon>Actinopterygii</taxon>
        <taxon>Neopterygii</taxon>
        <taxon>Teleostei</taxon>
        <taxon>Ostariophysi</taxon>
        <taxon>Siluriformes</taxon>
        <taxon>Ictaluridae</taxon>
        <taxon>Ameiurus</taxon>
    </lineage>
</organism>
<evidence type="ECO:0000313" key="2">
    <source>
        <dbReference type="EMBL" id="KAF4075570.1"/>
    </source>
</evidence>
<evidence type="ECO:0000313" key="3">
    <source>
        <dbReference type="Proteomes" id="UP000593565"/>
    </source>
</evidence>
<dbReference type="AlphaFoldDB" id="A0A7J5ZYF1"/>
<comment type="caution">
    <text evidence="2">The sequence shown here is derived from an EMBL/GenBank/DDBJ whole genome shotgun (WGS) entry which is preliminary data.</text>
</comment>